<dbReference type="InterPro" id="IPR005135">
    <property type="entry name" value="Endo/exonuclease/phosphatase"/>
</dbReference>
<organism evidence="2 3">
    <name type="scientific">Vitis vinifera</name>
    <name type="common">Grape</name>
    <dbReference type="NCBI Taxonomy" id="29760"/>
    <lineage>
        <taxon>Eukaryota</taxon>
        <taxon>Viridiplantae</taxon>
        <taxon>Streptophyta</taxon>
        <taxon>Embryophyta</taxon>
        <taxon>Tracheophyta</taxon>
        <taxon>Spermatophyta</taxon>
        <taxon>Magnoliopsida</taxon>
        <taxon>eudicotyledons</taxon>
        <taxon>Gunneridae</taxon>
        <taxon>Pentapetalae</taxon>
        <taxon>rosids</taxon>
        <taxon>Vitales</taxon>
        <taxon>Vitaceae</taxon>
        <taxon>Viteae</taxon>
        <taxon>Vitis</taxon>
    </lineage>
</organism>
<dbReference type="Gene3D" id="3.60.10.10">
    <property type="entry name" value="Endonuclease/exonuclease/phosphatase"/>
    <property type="match status" value="1"/>
</dbReference>
<dbReference type="AlphaFoldDB" id="A0A438G624"/>
<dbReference type="Pfam" id="PF03372">
    <property type="entry name" value="Exo_endo_phos"/>
    <property type="match status" value="1"/>
</dbReference>
<name>A0A438G624_VITVI</name>
<dbReference type="PANTHER" id="PTHR33710">
    <property type="entry name" value="BNAC02G09200D PROTEIN"/>
    <property type="match status" value="1"/>
</dbReference>
<dbReference type="SUPFAM" id="SSF56219">
    <property type="entry name" value="DNase I-like"/>
    <property type="match status" value="1"/>
</dbReference>
<proteinExistence type="predicted"/>
<comment type="caution">
    <text evidence="2">The sequence shown here is derived from an EMBL/GenBank/DDBJ whole genome shotgun (WGS) entry which is preliminary data.</text>
</comment>
<protein>
    <recommendedName>
        <fullName evidence="1">Endonuclease/exonuclease/phosphatase domain-containing protein</fullName>
    </recommendedName>
</protein>
<evidence type="ECO:0000313" key="3">
    <source>
        <dbReference type="Proteomes" id="UP000288805"/>
    </source>
</evidence>
<dbReference type="Proteomes" id="UP000288805">
    <property type="component" value="Unassembled WGS sequence"/>
</dbReference>
<reference evidence="2 3" key="1">
    <citation type="journal article" date="2018" name="PLoS Genet.">
        <title>Population sequencing reveals clonal diversity and ancestral inbreeding in the grapevine cultivar Chardonnay.</title>
        <authorList>
            <person name="Roach M.J."/>
            <person name="Johnson D.L."/>
            <person name="Bohlmann J."/>
            <person name="van Vuuren H.J."/>
            <person name="Jones S.J."/>
            <person name="Pretorius I.S."/>
            <person name="Schmidt S.A."/>
            <person name="Borneman A.R."/>
        </authorList>
    </citation>
    <scope>NUCLEOTIDE SEQUENCE [LARGE SCALE GENOMIC DNA]</scope>
    <source>
        <strain evidence="3">cv. Chardonnay</strain>
        <tissue evidence="2">Leaf</tissue>
    </source>
</reference>
<dbReference type="EMBL" id="QGNW01000573">
    <property type="protein sequence ID" value="RVW67634.1"/>
    <property type="molecule type" value="Genomic_DNA"/>
</dbReference>
<sequence>MVEDVRTGPLSMVLKDESRVNLQSNCVVVESRLSNGEVEEAYVTGEGSAFQGNFSRLVVFSKVLGLPMDGYEEEILGFSENLEPGIKRKTGESMKLWIISWNVRGINVGNKRSMIKSLIRLYSANLVCLQETKVQQITTKRVGSLGVGRCLDWGAMDARGQAGGIVVFWDKWVLELHEMEVGAFSVSCRFTNCEGSFVWMFSGVYGPILIEEREDFWAKLGAIRGLWRDPWCIGGDFNVVRFLAERGGCLRMSVTMRCFSEVIDELGIKDLTLSGCEYTWCGGLNNNSTSRLDCFLVSDDWEDQFSGLVQKILPNPTSDHAPILLDRGGIINGKFPFRFENMWLKEEGFKDLISLKQDLKVWREVFGNVSTKKLEALEWLGQWDAKERERALTVEEFEEKRRAVDGFKKWPRLEEILWR</sequence>
<accession>A0A438G624</accession>
<gene>
    <name evidence="2" type="ORF">CK203_063059</name>
</gene>
<feature type="domain" description="Endonuclease/exonuclease/phosphatase" evidence="1">
    <location>
        <begin position="99"/>
        <end position="320"/>
    </location>
</feature>
<dbReference type="PANTHER" id="PTHR33710:SF71">
    <property type="entry name" value="ENDONUCLEASE_EXONUCLEASE_PHOSPHATASE DOMAIN-CONTAINING PROTEIN"/>
    <property type="match status" value="1"/>
</dbReference>
<evidence type="ECO:0000313" key="2">
    <source>
        <dbReference type="EMBL" id="RVW67634.1"/>
    </source>
</evidence>
<dbReference type="InterPro" id="IPR036691">
    <property type="entry name" value="Endo/exonu/phosph_ase_sf"/>
</dbReference>
<dbReference type="GO" id="GO:0003824">
    <property type="term" value="F:catalytic activity"/>
    <property type="evidence" value="ECO:0007669"/>
    <property type="project" value="InterPro"/>
</dbReference>
<evidence type="ECO:0000259" key="1">
    <source>
        <dbReference type="Pfam" id="PF03372"/>
    </source>
</evidence>